<accession>A0ABX1PR19</accession>
<comment type="caution">
    <text evidence="7">The sequence shown here is derived from an EMBL/GenBank/DDBJ whole genome shotgun (WGS) entry which is preliminary data.</text>
</comment>
<comment type="subcellular location">
    <subcellularLocation>
        <location evidence="1">Membrane</location>
    </subcellularLocation>
</comment>
<organism evidence="7 8">
    <name type="scientific">Aromatoleum anaerobium</name>
    <dbReference type="NCBI Taxonomy" id="182180"/>
    <lineage>
        <taxon>Bacteria</taxon>
        <taxon>Pseudomonadati</taxon>
        <taxon>Pseudomonadota</taxon>
        <taxon>Betaproteobacteria</taxon>
        <taxon>Rhodocyclales</taxon>
        <taxon>Rhodocyclaceae</taxon>
        <taxon>Aromatoleum</taxon>
    </lineage>
</organism>
<keyword evidence="3 6" id="KW-1133">Transmembrane helix</keyword>
<keyword evidence="4" id="KW-0175">Coiled coil</keyword>
<dbReference type="EMBL" id="WTVG01000043">
    <property type="protein sequence ID" value="NMG25835.1"/>
    <property type="molecule type" value="Genomic_DNA"/>
</dbReference>
<gene>
    <name evidence="7" type="ORF">GO606_14120</name>
</gene>
<keyword evidence="8" id="KW-1185">Reference proteome</keyword>
<dbReference type="RefSeq" id="WP_169119177.1">
    <property type="nucleotide sequence ID" value="NZ_WTVG02000039.1"/>
</dbReference>
<dbReference type="PANTHER" id="PTHR14360:SF1">
    <property type="entry name" value="PROTEIN FMP32, MITOCHONDRIAL"/>
    <property type="match status" value="1"/>
</dbReference>
<evidence type="ECO:0000256" key="6">
    <source>
        <dbReference type="SAM" id="Phobius"/>
    </source>
</evidence>
<proteinExistence type="predicted"/>
<dbReference type="PANTHER" id="PTHR14360">
    <property type="entry name" value="PROTEIN FMP32, MITOCHONDRIAL"/>
    <property type="match status" value="1"/>
</dbReference>
<evidence type="ECO:0000313" key="8">
    <source>
        <dbReference type="Proteomes" id="UP000615989"/>
    </source>
</evidence>
<evidence type="ECO:0000256" key="1">
    <source>
        <dbReference type="ARBA" id="ARBA00004370"/>
    </source>
</evidence>
<keyword evidence="5 6" id="KW-0472">Membrane</keyword>
<dbReference type="Gene3D" id="1.20.5.340">
    <property type="match status" value="1"/>
</dbReference>
<evidence type="ECO:0000256" key="2">
    <source>
        <dbReference type="ARBA" id="ARBA00022692"/>
    </source>
</evidence>
<feature type="transmembrane region" description="Helical" evidence="6">
    <location>
        <begin position="69"/>
        <end position="88"/>
    </location>
</feature>
<dbReference type="InterPro" id="IPR024461">
    <property type="entry name" value="CCDC90-like"/>
</dbReference>
<evidence type="ECO:0000256" key="4">
    <source>
        <dbReference type="ARBA" id="ARBA00023054"/>
    </source>
</evidence>
<reference evidence="7" key="1">
    <citation type="submission" date="2019-12" db="EMBL/GenBank/DDBJ databases">
        <title>Comparative genomics gives insights into the taxonomy of the Azoarcus-Aromatoleum group and reveals separate origins of nif in the plant-associated Azoarcus and non-plant-associated Aromatoleum sub-groups.</title>
        <authorList>
            <person name="Lafos M."/>
            <person name="Maluk M."/>
            <person name="Batista M."/>
            <person name="Junghare M."/>
            <person name="Carmona M."/>
            <person name="Faoro H."/>
            <person name="Cruz L.M."/>
            <person name="Battistoni F."/>
            <person name="De Souza E."/>
            <person name="Pedrosa F."/>
            <person name="Chen W.-M."/>
            <person name="Poole P.S."/>
            <person name="Dixon R.A."/>
            <person name="James E.K."/>
        </authorList>
    </citation>
    <scope>NUCLEOTIDE SEQUENCE</scope>
    <source>
        <strain evidence="7">LuFRes1</strain>
    </source>
</reference>
<evidence type="ECO:0000256" key="3">
    <source>
        <dbReference type="ARBA" id="ARBA00022989"/>
    </source>
</evidence>
<name>A0ABX1PR19_9RHOO</name>
<sequence>MSTITFDTHKFVRKLRDAGFDERQAEAVAEAFSEAHVDANPVTRDYLDVKLDHVSAKLRAEIEAAKADIIKWVAGLLLAQAALVAALVKLL</sequence>
<keyword evidence="2 6" id="KW-0812">Transmembrane</keyword>
<dbReference type="Proteomes" id="UP000615989">
    <property type="component" value="Unassembled WGS sequence"/>
</dbReference>
<protein>
    <submittedName>
        <fullName evidence="7">DUF1640 domain-containing protein</fullName>
    </submittedName>
</protein>
<evidence type="ECO:0000256" key="5">
    <source>
        <dbReference type="ARBA" id="ARBA00023136"/>
    </source>
</evidence>
<evidence type="ECO:0000313" key="7">
    <source>
        <dbReference type="EMBL" id="NMG25835.1"/>
    </source>
</evidence>